<dbReference type="InterPro" id="IPR058620">
    <property type="entry name" value="YtrI_C"/>
</dbReference>
<accession>A0ABS4G9B7</accession>
<evidence type="ECO:0000313" key="4">
    <source>
        <dbReference type="EMBL" id="MBP1924273.1"/>
    </source>
</evidence>
<dbReference type="Pfam" id="PF26347">
    <property type="entry name" value="YtrI_sporulation"/>
    <property type="match status" value="1"/>
</dbReference>
<keyword evidence="2" id="KW-1133">Transmembrane helix</keyword>
<gene>
    <name evidence="4" type="ORF">J2Z76_000126</name>
</gene>
<keyword evidence="2" id="KW-0472">Membrane</keyword>
<reference evidence="4 5" key="1">
    <citation type="submission" date="2021-03" db="EMBL/GenBank/DDBJ databases">
        <title>Genomic Encyclopedia of Type Strains, Phase IV (KMG-IV): sequencing the most valuable type-strain genomes for metagenomic binning, comparative biology and taxonomic classification.</title>
        <authorList>
            <person name="Goeker M."/>
        </authorList>
    </citation>
    <scope>NUCLEOTIDE SEQUENCE [LARGE SCALE GENOMIC DNA]</scope>
    <source>
        <strain evidence="4 5">DSM 24004</strain>
    </source>
</reference>
<keyword evidence="1" id="KW-0175">Coiled coil</keyword>
<dbReference type="Proteomes" id="UP001519342">
    <property type="component" value="Unassembled WGS sequence"/>
</dbReference>
<keyword evidence="5" id="KW-1185">Reference proteome</keyword>
<name>A0ABS4G9B7_9FIRM</name>
<sequence>MGKLKKEGLKYIFCFTTGIISGVLIGSILMSILICFRMDLLYEEIAYLKNTIEDKNNKLEKLEKSINNANIILKNTEIILDFKGDEIDKMEIEKAIKEKYNTLLGKDVKTLDADMLVQVIDKRIFKIEDKEYRLTVNKLILTETLQIMIKVELIE</sequence>
<evidence type="ECO:0000256" key="2">
    <source>
        <dbReference type="SAM" id="Phobius"/>
    </source>
</evidence>
<organism evidence="4 5">
    <name type="scientific">Sedimentibacter acidaminivorans</name>
    <dbReference type="NCBI Taxonomy" id="913099"/>
    <lineage>
        <taxon>Bacteria</taxon>
        <taxon>Bacillati</taxon>
        <taxon>Bacillota</taxon>
        <taxon>Tissierellia</taxon>
        <taxon>Sedimentibacter</taxon>
    </lineage>
</organism>
<feature type="coiled-coil region" evidence="1">
    <location>
        <begin position="38"/>
        <end position="79"/>
    </location>
</feature>
<dbReference type="EMBL" id="JAGGKS010000001">
    <property type="protein sequence ID" value="MBP1924273.1"/>
    <property type="molecule type" value="Genomic_DNA"/>
</dbReference>
<comment type="caution">
    <text evidence="4">The sequence shown here is derived from an EMBL/GenBank/DDBJ whole genome shotgun (WGS) entry which is preliminary data.</text>
</comment>
<protein>
    <recommendedName>
        <fullName evidence="3">Sporulation membrane protein YtrI C-terminal domain-containing protein</fullName>
    </recommendedName>
</protein>
<keyword evidence="2" id="KW-0812">Transmembrane</keyword>
<feature type="domain" description="Sporulation membrane protein YtrI C-terminal" evidence="3">
    <location>
        <begin position="81"/>
        <end position="152"/>
    </location>
</feature>
<evidence type="ECO:0000256" key="1">
    <source>
        <dbReference type="SAM" id="Coils"/>
    </source>
</evidence>
<evidence type="ECO:0000313" key="5">
    <source>
        <dbReference type="Proteomes" id="UP001519342"/>
    </source>
</evidence>
<dbReference type="RefSeq" id="WP_209510050.1">
    <property type="nucleotide sequence ID" value="NZ_JAGGKS010000001.1"/>
</dbReference>
<feature type="transmembrane region" description="Helical" evidence="2">
    <location>
        <begin position="12"/>
        <end position="34"/>
    </location>
</feature>
<proteinExistence type="predicted"/>
<evidence type="ECO:0000259" key="3">
    <source>
        <dbReference type="Pfam" id="PF26347"/>
    </source>
</evidence>